<dbReference type="EMBL" id="VOMC01000008">
    <property type="protein sequence ID" value="NVI04059.1"/>
    <property type="molecule type" value="Genomic_DNA"/>
</dbReference>
<name>A0ABX2NI52_9BURK</name>
<organism evidence="2 3">
    <name type="scientific">Paraburkholderia youngii</name>
    <dbReference type="NCBI Taxonomy" id="2782701"/>
    <lineage>
        <taxon>Bacteria</taxon>
        <taxon>Pseudomonadati</taxon>
        <taxon>Pseudomonadota</taxon>
        <taxon>Betaproteobacteria</taxon>
        <taxon>Burkholderiales</taxon>
        <taxon>Burkholderiaceae</taxon>
        <taxon>Paraburkholderia</taxon>
    </lineage>
</organism>
<sequence>MLASLRQSTFVASAPVYHCAFSKLQDSLVTTQQTPAASRKSLTLLQLLGLIGAAGLIASYALNLLLQTH</sequence>
<keyword evidence="1" id="KW-1133">Transmembrane helix</keyword>
<evidence type="ECO:0000256" key="1">
    <source>
        <dbReference type="SAM" id="Phobius"/>
    </source>
</evidence>
<gene>
    <name evidence="2" type="ORF">FSB64_09750</name>
</gene>
<comment type="caution">
    <text evidence="2">The sequence shown here is derived from an EMBL/GenBank/DDBJ whole genome shotgun (WGS) entry which is preliminary data.</text>
</comment>
<keyword evidence="1" id="KW-0472">Membrane</keyword>
<evidence type="ECO:0000313" key="2">
    <source>
        <dbReference type="EMBL" id="NVI04059.1"/>
    </source>
</evidence>
<reference evidence="2 3" key="1">
    <citation type="submission" date="2019-08" db="EMBL/GenBank/DDBJ databases">
        <title>Paraburkholderia simonii sp. nov. and P. youngii sp. nov. Brazilian and Mexican Mimosa-associated rhizobia.</title>
        <authorList>
            <person name="Mavima L."/>
            <person name="Beukes C.W."/>
            <person name="Palmer M."/>
            <person name="De Meyer S.E."/>
            <person name="James E.K."/>
            <person name="Maluk M."/>
            <person name="Avontuur J.R."/>
            <person name="Chan W.Y."/>
            <person name="Venter S.N."/>
            <person name="Steenkamp E.T."/>
        </authorList>
    </citation>
    <scope>NUCLEOTIDE SEQUENCE [LARGE SCALE GENOMIC DNA]</scope>
    <source>
        <strain evidence="2 3">JPY454</strain>
    </source>
</reference>
<proteinExistence type="predicted"/>
<keyword evidence="3" id="KW-1185">Reference proteome</keyword>
<dbReference type="Proteomes" id="UP000821598">
    <property type="component" value="Unassembled WGS sequence"/>
</dbReference>
<accession>A0ABX2NI52</accession>
<evidence type="ECO:0000313" key="3">
    <source>
        <dbReference type="Proteomes" id="UP000821598"/>
    </source>
</evidence>
<feature type="transmembrane region" description="Helical" evidence="1">
    <location>
        <begin position="44"/>
        <end position="66"/>
    </location>
</feature>
<protein>
    <recommendedName>
        <fullName evidence="4">DUF2970 domain-containing protein</fullName>
    </recommendedName>
</protein>
<evidence type="ECO:0008006" key="4">
    <source>
        <dbReference type="Google" id="ProtNLM"/>
    </source>
</evidence>
<keyword evidence="1" id="KW-0812">Transmembrane</keyword>